<dbReference type="RefSeq" id="WP_379893092.1">
    <property type="nucleotide sequence ID" value="NZ_CBCSCT010000013.1"/>
</dbReference>
<organism evidence="1 2">
    <name type="scientific">Marinicrinis lubricantis</name>
    <dbReference type="NCBI Taxonomy" id="2086470"/>
    <lineage>
        <taxon>Bacteria</taxon>
        <taxon>Bacillati</taxon>
        <taxon>Bacillota</taxon>
        <taxon>Bacilli</taxon>
        <taxon>Bacillales</taxon>
        <taxon>Paenibacillaceae</taxon>
    </lineage>
</organism>
<dbReference type="Proteomes" id="UP001596250">
    <property type="component" value="Unassembled WGS sequence"/>
</dbReference>
<dbReference type="InterPro" id="IPR058926">
    <property type="entry name" value="YmzB-like"/>
</dbReference>
<proteinExistence type="predicted"/>
<name>A0ABW1ILC6_9BACL</name>
<evidence type="ECO:0000313" key="2">
    <source>
        <dbReference type="Proteomes" id="UP001596250"/>
    </source>
</evidence>
<sequence length="116" mass="12894">MHSINTIIEWCESHQGQTIQIQKREDQDLDIVVMELSKATAGALDPHNVDSYLSDQAIYLHGSAAIDGSATAQMVTTELPGDIYVIPLEGSFEVQPLHHQLVIRSERAQYILSSTY</sequence>
<gene>
    <name evidence="1" type="ORF">ACFPXP_05340</name>
</gene>
<dbReference type="EMBL" id="JBHSQV010000032">
    <property type="protein sequence ID" value="MFC5985853.1"/>
    <property type="molecule type" value="Genomic_DNA"/>
</dbReference>
<dbReference type="Pfam" id="PF25846">
    <property type="entry name" value="YmzB"/>
    <property type="match status" value="1"/>
</dbReference>
<evidence type="ECO:0000313" key="1">
    <source>
        <dbReference type="EMBL" id="MFC5985853.1"/>
    </source>
</evidence>
<keyword evidence="2" id="KW-1185">Reference proteome</keyword>
<comment type="caution">
    <text evidence="1">The sequence shown here is derived from an EMBL/GenBank/DDBJ whole genome shotgun (WGS) entry which is preliminary data.</text>
</comment>
<accession>A0ABW1ILC6</accession>
<protein>
    <submittedName>
        <fullName evidence="1">Uncharacterized protein</fullName>
    </submittedName>
</protein>
<reference evidence="2" key="1">
    <citation type="journal article" date="2019" name="Int. J. Syst. Evol. Microbiol.">
        <title>The Global Catalogue of Microorganisms (GCM) 10K type strain sequencing project: providing services to taxonomists for standard genome sequencing and annotation.</title>
        <authorList>
            <consortium name="The Broad Institute Genomics Platform"/>
            <consortium name="The Broad Institute Genome Sequencing Center for Infectious Disease"/>
            <person name="Wu L."/>
            <person name="Ma J."/>
        </authorList>
    </citation>
    <scope>NUCLEOTIDE SEQUENCE [LARGE SCALE GENOMIC DNA]</scope>
    <source>
        <strain evidence="2">CCM 8749</strain>
    </source>
</reference>